<gene>
    <name evidence="1" type="ORF">PoB_002559500</name>
</gene>
<organism evidence="1 2">
    <name type="scientific">Plakobranchus ocellatus</name>
    <dbReference type="NCBI Taxonomy" id="259542"/>
    <lineage>
        <taxon>Eukaryota</taxon>
        <taxon>Metazoa</taxon>
        <taxon>Spiralia</taxon>
        <taxon>Lophotrochozoa</taxon>
        <taxon>Mollusca</taxon>
        <taxon>Gastropoda</taxon>
        <taxon>Heterobranchia</taxon>
        <taxon>Euthyneura</taxon>
        <taxon>Panpulmonata</taxon>
        <taxon>Sacoglossa</taxon>
        <taxon>Placobranchoidea</taxon>
        <taxon>Plakobranchidae</taxon>
        <taxon>Plakobranchus</taxon>
    </lineage>
</organism>
<dbReference type="Proteomes" id="UP000735302">
    <property type="component" value="Unassembled WGS sequence"/>
</dbReference>
<evidence type="ECO:0000313" key="2">
    <source>
        <dbReference type="Proteomes" id="UP000735302"/>
    </source>
</evidence>
<sequence length="98" mass="11081">MGCVRIWQGPGLNCKCMMVSGKVRMQGQGDHLYLYSTHVQACLCSVIENCMVHQEASGCLGLRFCVYHDVDIEEWAARTPQCGYKFVWSVQSSELQFP</sequence>
<accession>A0AAV3ZV83</accession>
<dbReference type="EMBL" id="BLXT01002947">
    <property type="protein sequence ID" value="GFN99089.1"/>
    <property type="molecule type" value="Genomic_DNA"/>
</dbReference>
<comment type="caution">
    <text evidence="1">The sequence shown here is derived from an EMBL/GenBank/DDBJ whole genome shotgun (WGS) entry which is preliminary data.</text>
</comment>
<keyword evidence="2" id="KW-1185">Reference proteome</keyword>
<proteinExistence type="predicted"/>
<dbReference type="AlphaFoldDB" id="A0AAV3ZV83"/>
<reference evidence="1 2" key="1">
    <citation type="journal article" date="2021" name="Elife">
        <title>Chloroplast acquisition without the gene transfer in kleptoplastic sea slugs, Plakobranchus ocellatus.</title>
        <authorList>
            <person name="Maeda T."/>
            <person name="Takahashi S."/>
            <person name="Yoshida T."/>
            <person name="Shimamura S."/>
            <person name="Takaki Y."/>
            <person name="Nagai Y."/>
            <person name="Toyoda A."/>
            <person name="Suzuki Y."/>
            <person name="Arimoto A."/>
            <person name="Ishii H."/>
            <person name="Satoh N."/>
            <person name="Nishiyama T."/>
            <person name="Hasebe M."/>
            <person name="Maruyama T."/>
            <person name="Minagawa J."/>
            <person name="Obokata J."/>
            <person name="Shigenobu S."/>
        </authorList>
    </citation>
    <scope>NUCLEOTIDE SEQUENCE [LARGE SCALE GENOMIC DNA]</scope>
</reference>
<name>A0AAV3ZV83_9GAST</name>
<evidence type="ECO:0000313" key="1">
    <source>
        <dbReference type="EMBL" id="GFN99089.1"/>
    </source>
</evidence>
<protein>
    <submittedName>
        <fullName evidence="1">Uncharacterized protein</fullName>
    </submittedName>
</protein>